<protein>
    <submittedName>
        <fullName evidence="1">GDP-mannose--glycolipid 4-beta-D-mannosyltransferase</fullName>
    </submittedName>
</protein>
<dbReference type="EMBL" id="BAAAPM010000005">
    <property type="protein sequence ID" value="GAA1732195.1"/>
    <property type="molecule type" value="Genomic_DNA"/>
</dbReference>
<proteinExistence type="predicted"/>
<dbReference type="Proteomes" id="UP001501138">
    <property type="component" value="Unassembled WGS sequence"/>
</dbReference>
<dbReference type="Pfam" id="PF13692">
    <property type="entry name" value="Glyco_trans_1_4"/>
    <property type="match status" value="1"/>
</dbReference>
<accession>A0ABP4VN71</accession>
<name>A0ABP4VN71_9MICO</name>
<evidence type="ECO:0000313" key="2">
    <source>
        <dbReference type="Proteomes" id="UP001501138"/>
    </source>
</evidence>
<dbReference type="Gene3D" id="3.40.50.2000">
    <property type="entry name" value="Glycogen Phosphorylase B"/>
    <property type="match status" value="2"/>
</dbReference>
<gene>
    <name evidence="1" type="ORF">GCM10009809_29610</name>
</gene>
<reference evidence="2" key="1">
    <citation type="journal article" date="2019" name="Int. J. Syst. Evol. Microbiol.">
        <title>The Global Catalogue of Microorganisms (GCM) 10K type strain sequencing project: providing services to taxonomists for standard genome sequencing and annotation.</title>
        <authorList>
            <consortium name="The Broad Institute Genomics Platform"/>
            <consortium name="The Broad Institute Genome Sequencing Center for Infectious Disease"/>
            <person name="Wu L."/>
            <person name="Ma J."/>
        </authorList>
    </citation>
    <scope>NUCLEOTIDE SEQUENCE [LARGE SCALE GENOMIC DNA]</scope>
    <source>
        <strain evidence="2">JCM 15589</strain>
    </source>
</reference>
<evidence type="ECO:0000313" key="1">
    <source>
        <dbReference type="EMBL" id="GAA1732195.1"/>
    </source>
</evidence>
<dbReference type="SUPFAM" id="SSF53756">
    <property type="entry name" value="UDP-Glycosyltransferase/glycogen phosphorylase"/>
    <property type="match status" value="1"/>
</dbReference>
<organism evidence="1 2">
    <name type="scientific">Isoptericola hypogeus</name>
    <dbReference type="NCBI Taxonomy" id="300179"/>
    <lineage>
        <taxon>Bacteria</taxon>
        <taxon>Bacillati</taxon>
        <taxon>Actinomycetota</taxon>
        <taxon>Actinomycetes</taxon>
        <taxon>Micrococcales</taxon>
        <taxon>Promicromonosporaceae</taxon>
        <taxon>Isoptericola</taxon>
    </lineage>
</organism>
<sequence length="338" mass="37679">MGDLLVMQASRRPRPTTNPYNVMLCEGLDRAPDVRLEYFSWPRAILGRFDVFHVHWPELLVGGHRAAGRATRELLTALFLIRIVLTRRPVVRTVHNLHPPEGLSWTQRTLVRAVDRLTTLRIMINETTPVPDGTPAAVVLHGDYRPWYGRFTAAGRERGRVAYFGSIRRYKSVDRLLEAFRQTEDPELTLVVAGGPSTTELADQVRSLAQGDPRIELALRFVPDDELVRLVTRSSLVCLPYRHMHNSGSVLAALSLARPVLVPDNEANRSLADEVGADWVLLFDDELTGTDLEKAVAHAESLAPGAAPDLSRRGWDVGIAGHVDAYRRAVAIRRGRSS</sequence>
<keyword evidence="2" id="KW-1185">Reference proteome</keyword>
<dbReference type="RefSeq" id="WP_344249222.1">
    <property type="nucleotide sequence ID" value="NZ_BAAAPM010000005.1"/>
</dbReference>
<comment type="caution">
    <text evidence="1">The sequence shown here is derived from an EMBL/GenBank/DDBJ whole genome shotgun (WGS) entry which is preliminary data.</text>
</comment>